<dbReference type="InterPro" id="IPR006342">
    <property type="entry name" value="FkbM_mtfrase"/>
</dbReference>
<sequence length="280" mass="30717">MQPELTRHYKKLKLGRVLESGPLTLVHTQVMDTPVTFCVDMERDPVQRNHRRGTFYELNELRALIPIFPKGGTFADIGANVGNHSLFAAIFLGAKRVIPVEPNRKAYNLLVNNVVVNGLREVVDLTKLGVGVSDASSGGFAMEKRERNLGGAKMLPGKGDLHVFRADELLADDTPDFIKIDVEGMEMQALAGLSGVLARCRPILMIEVDNENEAAFNDWVAENGYASLNVHQRYKSNKNHLIVDKPKLAALKKKFVAPGAAPKPPTTKAKAATSRKVVAK</sequence>
<dbReference type="PANTHER" id="PTHR34203:SF15">
    <property type="entry name" value="SLL1173 PROTEIN"/>
    <property type="match status" value="1"/>
</dbReference>
<dbReference type="RefSeq" id="WP_219503635.1">
    <property type="nucleotide sequence ID" value="NZ_JAHXDN010000003.1"/>
</dbReference>
<protein>
    <submittedName>
        <fullName evidence="3">FkbM family methyltransferase</fullName>
    </submittedName>
</protein>
<proteinExistence type="predicted"/>
<evidence type="ECO:0000259" key="2">
    <source>
        <dbReference type="Pfam" id="PF05050"/>
    </source>
</evidence>
<dbReference type="Proteomes" id="UP001138661">
    <property type="component" value="Unassembled WGS sequence"/>
</dbReference>
<accession>A0A9X1FXU0</accession>
<name>A0A9X1FXU0_9RHOB</name>
<dbReference type="GO" id="GO:0032259">
    <property type="term" value="P:methylation"/>
    <property type="evidence" value="ECO:0007669"/>
    <property type="project" value="UniProtKB-KW"/>
</dbReference>
<dbReference type="AlphaFoldDB" id="A0A9X1FXU0"/>
<keyword evidence="4" id="KW-1185">Reference proteome</keyword>
<feature type="region of interest" description="Disordered" evidence="1">
    <location>
        <begin position="259"/>
        <end position="280"/>
    </location>
</feature>
<dbReference type="InterPro" id="IPR052514">
    <property type="entry name" value="SAM-dependent_MTase"/>
</dbReference>
<evidence type="ECO:0000313" key="3">
    <source>
        <dbReference type="EMBL" id="MBW4708893.1"/>
    </source>
</evidence>
<keyword evidence="3" id="KW-0489">Methyltransferase</keyword>
<dbReference type="Pfam" id="PF05050">
    <property type="entry name" value="Methyltransf_21"/>
    <property type="match status" value="1"/>
</dbReference>
<keyword evidence="3" id="KW-0808">Transferase</keyword>
<evidence type="ECO:0000313" key="4">
    <source>
        <dbReference type="Proteomes" id="UP001138661"/>
    </source>
</evidence>
<comment type="caution">
    <text evidence="3">The sequence shown here is derived from an EMBL/GenBank/DDBJ whole genome shotgun (WGS) entry which is preliminary data.</text>
</comment>
<dbReference type="EMBL" id="JAHXDN010000003">
    <property type="protein sequence ID" value="MBW4708893.1"/>
    <property type="molecule type" value="Genomic_DNA"/>
</dbReference>
<dbReference type="PANTHER" id="PTHR34203">
    <property type="entry name" value="METHYLTRANSFERASE, FKBM FAMILY PROTEIN"/>
    <property type="match status" value="1"/>
</dbReference>
<feature type="domain" description="Methyltransferase FkbM" evidence="2">
    <location>
        <begin position="76"/>
        <end position="220"/>
    </location>
</feature>
<reference evidence="3" key="1">
    <citation type="submission" date="2021-07" db="EMBL/GenBank/DDBJ databases">
        <title>Roseobacter insulae sp. nov., isolated from a tidal flat.</title>
        <authorList>
            <person name="Park S."/>
            <person name="Yoon J.-H."/>
        </authorList>
    </citation>
    <scope>NUCLEOTIDE SEQUENCE</scope>
    <source>
        <strain evidence="3">YSTF-M11</strain>
    </source>
</reference>
<dbReference type="NCBIfam" id="TIGR01444">
    <property type="entry name" value="fkbM_fam"/>
    <property type="match status" value="1"/>
</dbReference>
<evidence type="ECO:0000256" key="1">
    <source>
        <dbReference type="SAM" id="MobiDB-lite"/>
    </source>
</evidence>
<gene>
    <name evidence="3" type="ORF">KX928_13975</name>
</gene>
<organism evidence="3 4">
    <name type="scientific">Roseobacter insulae</name>
    <dbReference type="NCBI Taxonomy" id="2859783"/>
    <lineage>
        <taxon>Bacteria</taxon>
        <taxon>Pseudomonadati</taxon>
        <taxon>Pseudomonadota</taxon>
        <taxon>Alphaproteobacteria</taxon>
        <taxon>Rhodobacterales</taxon>
        <taxon>Roseobacteraceae</taxon>
        <taxon>Roseobacter</taxon>
    </lineage>
</organism>
<dbReference type="GO" id="GO:0008168">
    <property type="term" value="F:methyltransferase activity"/>
    <property type="evidence" value="ECO:0007669"/>
    <property type="project" value="UniProtKB-KW"/>
</dbReference>